<dbReference type="OrthoDB" id="5584477at2759"/>
<evidence type="ECO:0000256" key="1">
    <source>
        <dbReference type="SAM" id="SignalP"/>
    </source>
</evidence>
<organism evidence="2 3">
    <name type="scientific">Russula ochroleuca</name>
    <dbReference type="NCBI Taxonomy" id="152965"/>
    <lineage>
        <taxon>Eukaryota</taxon>
        <taxon>Fungi</taxon>
        <taxon>Dikarya</taxon>
        <taxon>Basidiomycota</taxon>
        <taxon>Agaricomycotina</taxon>
        <taxon>Agaricomycetes</taxon>
        <taxon>Russulales</taxon>
        <taxon>Russulaceae</taxon>
        <taxon>Russula</taxon>
    </lineage>
</organism>
<comment type="caution">
    <text evidence="2">The sequence shown here is derived from an EMBL/GenBank/DDBJ whole genome shotgun (WGS) entry which is preliminary data.</text>
</comment>
<keyword evidence="3" id="KW-1185">Reference proteome</keyword>
<keyword evidence="1" id="KW-0732">Signal</keyword>
<accession>A0A9P5MTY6</accession>
<sequence length="402" mass="45021">MSIHLLFAYNALVQGVPWTIIQTAIDDLESFLWILVWVKVHTLTDNPKATTHNRGIQAFLKAFAGDLPSQLAKGSVLDFWKDSVLGGLIREWSHIFREARIEVESYADASTEPGWEQEESFESYCKTTYKAVLESGFRHLEGVRKFSTWDDVFSELVEPRSFLLTKLHRLRKSGQDQYFGVISLREKEEGTCERVPVRVAWHGCCKDATTRMFLAARNFLASLYLACCSAWAVDSGEDLSLFGSACCGALGCGSRVFFCVAGLPVIRVSCDICVGLCFSGFVEKSYGGDAKERVLLDATTVHICDQLLEGTKEDLRLCKRGVKFDDHAQLIAVLTTMQGRARDSTTSEARIWRGHAPKYPTAQNVMNKTTWHHKWKGPTGSRRISSVPLSSQGVDIAQDPWF</sequence>
<reference evidence="2" key="1">
    <citation type="submission" date="2019-10" db="EMBL/GenBank/DDBJ databases">
        <authorList>
            <consortium name="DOE Joint Genome Institute"/>
            <person name="Kuo A."/>
            <person name="Miyauchi S."/>
            <person name="Kiss E."/>
            <person name="Drula E."/>
            <person name="Kohler A."/>
            <person name="Sanchez-Garcia M."/>
            <person name="Andreopoulos B."/>
            <person name="Barry K.W."/>
            <person name="Bonito G."/>
            <person name="Buee M."/>
            <person name="Carver A."/>
            <person name="Chen C."/>
            <person name="Cichocki N."/>
            <person name="Clum A."/>
            <person name="Culley D."/>
            <person name="Crous P.W."/>
            <person name="Fauchery L."/>
            <person name="Girlanda M."/>
            <person name="Hayes R."/>
            <person name="Keri Z."/>
            <person name="LaButti K."/>
            <person name="Lipzen A."/>
            <person name="Lombard V."/>
            <person name="Magnuson J."/>
            <person name="Maillard F."/>
            <person name="Morin E."/>
            <person name="Murat C."/>
            <person name="Nolan M."/>
            <person name="Ohm R."/>
            <person name="Pangilinan J."/>
            <person name="Pereira M."/>
            <person name="Perotto S."/>
            <person name="Peter M."/>
            <person name="Riley R."/>
            <person name="Sitrit Y."/>
            <person name="Stielow B."/>
            <person name="Szollosi G."/>
            <person name="Zifcakova L."/>
            <person name="Stursova M."/>
            <person name="Spatafora J.W."/>
            <person name="Tedersoo L."/>
            <person name="Vaario L.-M."/>
            <person name="Yamada A."/>
            <person name="Yan M."/>
            <person name="Wang P."/>
            <person name="Xu J."/>
            <person name="Bruns T."/>
            <person name="Baldrian P."/>
            <person name="Vilgalys R."/>
            <person name="Henrissat B."/>
            <person name="Grigoriev I.V."/>
            <person name="Hibbett D."/>
            <person name="Nagy L.G."/>
            <person name="Martin F.M."/>
        </authorList>
    </citation>
    <scope>NUCLEOTIDE SEQUENCE</scope>
    <source>
        <strain evidence="2">Prilba</strain>
    </source>
</reference>
<protein>
    <recommendedName>
        <fullName evidence="4">Fungal-type protein kinase domain-containing protein</fullName>
    </recommendedName>
</protein>
<proteinExistence type="predicted"/>
<feature type="chain" id="PRO_5040235147" description="Fungal-type protein kinase domain-containing protein" evidence="1">
    <location>
        <begin position="16"/>
        <end position="402"/>
    </location>
</feature>
<gene>
    <name evidence="2" type="ORF">DFH94DRAFT_845695</name>
</gene>
<dbReference type="AlphaFoldDB" id="A0A9P5MTY6"/>
<evidence type="ECO:0000313" key="2">
    <source>
        <dbReference type="EMBL" id="KAF8478496.1"/>
    </source>
</evidence>
<dbReference type="EMBL" id="WHVB01000011">
    <property type="protein sequence ID" value="KAF8478496.1"/>
    <property type="molecule type" value="Genomic_DNA"/>
</dbReference>
<evidence type="ECO:0000313" key="3">
    <source>
        <dbReference type="Proteomes" id="UP000759537"/>
    </source>
</evidence>
<dbReference type="Proteomes" id="UP000759537">
    <property type="component" value="Unassembled WGS sequence"/>
</dbReference>
<evidence type="ECO:0008006" key="4">
    <source>
        <dbReference type="Google" id="ProtNLM"/>
    </source>
</evidence>
<reference evidence="2" key="2">
    <citation type="journal article" date="2020" name="Nat. Commun.">
        <title>Large-scale genome sequencing of mycorrhizal fungi provides insights into the early evolution of symbiotic traits.</title>
        <authorList>
            <person name="Miyauchi S."/>
            <person name="Kiss E."/>
            <person name="Kuo A."/>
            <person name="Drula E."/>
            <person name="Kohler A."/>
            <person name="Sanchez-Garcia M."/>
            <person name="Morin E."/>
            <person name="Andreopoulos B."/>
            <person name="Barry K.W."/>
            <person name="Bonito G."/>
            <person name="Buee M."/>
            <person name="Carver A."/>
            <person name="Chen C."/>
            <person name="Cichocki N."/>
            <person name="Clum A."/>
            <person name="Culley D."/>
            <person name="Crous P.W."/>
            <person name="Fauchery L."/>
            <person name="Girlanda M."/>
            <person name="Hayes R.D."/>
            <person name="Keri Z."/>
            <person name="LaButti K."/>
            <person name="Lipzen A."/>
            <person name="Lombard V."/>
            <person name="Magnuson J."/>
            <person name="Maillard F."/>
            <person name="Murat C."/>
            <person name="Nolan M."/>
            <person name="Ohm R.A."/>
            <person name="Pangilinan J."/>
            <person name="Pereira M.F."/>
            <person name="Perotto S."/>
            <person name="Peter M."/>
            <person name="Pfister S."/>
            <person name="Riley R."/>
            <person name="Sitrit Y."/>
            <person name="Stielow J.B."/>
            <person name="Szollosi G."/>
            <person name="Zifcakova L."/>
            <person name="Stursova M."/>
            <person name="Spatafora J.W."/>
            <person name="Tedersoo L."/>
            <person name="Vaario L.M."/>
            <person name="Yamada A."/>
            <person name="Yan M."/>
            <person name="Wang P."/>
            <person name="Xu J."/>
            <person name="Bruns T."/>
            <person name="Baldrian P."/>
            <person name="Vilgalys R."/>
            <person name="Dunand C."/>
            <person name="Henrissat B."/>
            <person name="Grigoriev I.V."/>
            <person name="Hibbett D."/>
            <person name="Nagy L.G."/>
            <person name="Martin F.M."/>
        </authorList>
    </citation>
    <scope>NUCLEOTIDE SEQUENCE</scope>
    <source>
        <strain evidence="2">Prilba</strain>
    </source>
</reference>
<feature type="signal peptide" evidence="1">
    <location>
        <begin position="1"/>
        <end position="15"/>
    </location>
</feature>
<name>A0A9P5MTY6_9AGAM</name>